<dbReference type="InterPro" id="IPR012337">
    <property type="entry name" value="RNaseH-like_sf"/>
</dbReference>
<dbReference type="SUPFAM" id="SSF53098">
    <property type="entry name" value="Ribonuclease H-like"/>
    <property type="match status" value="1"/>
</dbReference>
<evidence type="ECO:0000313" key="2">
    <source>
        <dbReference type="WBParaSite" id="scaffold16430_cov409.g18252"/>
    </source>
</evidence>
<proteinExistence type="predicted"/>
<sequence>MFDLVLSDQEWQLIKSLISLLSPFAEITKLFCASPLSVVIPYAKQIERDIRSVDLMVESMENEHIKITIFEMETLRKGAISGLNERLISMEKSKLYCLAMFCDPRFKHNFASDPRLFIIQ</sequence>
<reference evidence="2" key="1">
    <citation type="submission" date="2022-11" db="UniProtKB">
        <authorList>
            <consortium name="WormBaseParasite"/>
        </authorList>
    </citation>
    <scope>IDENTIFICATION</scope>
</reference>
<organism evidence="1 2">
    <name type="scientific">Meloidogyne javanica</name>
    <name type="common">Root-knot nematode worm</name>
    <dbReference type="NCBI Taxonomy" id="6303"/>
    <lineage>
        <taxon>Eukaryota</taxon>
        <taxon>Metazoa</taxon>
        <taxon>Ecdysozoa</taxon>
        <taxon>Nematoda</taxon>
        <taxon>Chromadorea</taxon>
        <taxon>Rhabditida</taxon>
        <taxon>Tylenchina</taxon>
        <taxon>Tylenchomorpha</taxon>
        <taxon>Tylenchoidea</taxon>
        <taxon>Meloidogynidae</taxon>
        <taxon>Meloidogyninae</taxon>
        <taxon>Meloidogyne</taxon>
        <taxon>Meloidogyne incognita group</taxon>
    </lineage>
</organism>
<protein>
    <submittedName>
        <fullName evidence="2">Uncharacterized protein</fullName>
    </submittedName>
</protein>
<accession>A0A915LTQ6</accession>
<dbReference type="WBParaSite" id="scaffold16430_cov409.g18252">
    <property type="protein sequence ID" value="scaffold16430_cov409.g18252"/>
    <property type="gene ID" value="scaffold16430_cov409.g18252"/>
</dbReference>
<name>A0A915LTQ6_MELJA</name>
<keyword evidence="1" id="KW-1185">Reference proteome</keyword>
<evidence type="ECO:0000313" key="1">
    <source>
        <dbReference type="Proteomes" id="UP000887561"/>
    </source>
</evidence>
<dbReference type="Proteomes" id="UP000887561">
    <property type="component" value="Unplaced"/>
</dbReference>
<dbReference type="AlphaFoldDB" id="A0A915LTQ6"/>